<proteinExistence type="predicted"/>
<organism evidence="1 2">
    <name type="scientific">Ricinus communis</name>
    <name type="common">Castor bean</name>
    <dbReference type="NCBI Taxonomy" id="3988"/>
    <lineage>
        <taxon>Eukaryota</taxon>
        <taxon>Viridiplantae</taxon>
        <taxon>Streptophyta</taxon>
        <taxon>Embryophyta</taxon>
        <taxon>Tracheophyta</taxon>
        <taxon>Spermatophyta</taxon>
        <taxon>Magnoliopsida</taxon>
        <taxon>eudicotyledons</taxon>
        <taxon>Gunneridae</taxon>
        <taxon>Pentapetalae</taxon>
        <taxon>rosids</taxon>
        <taxon>fabids</taxon>
        <taxon>Malpighiales</taxon>
        <taxon>Euphorbiaceae</taxon>
        <taxon>Acalyphoideae</taxon>
        <taxon>Acalypheae</taxon>
        <taxon>Ricinus</taxon>
    </lineage>
</organism>
<evidence type="ECO:0000313" key="2">
    <source>
        <dbReference type="Proteomes" id="UP000008311"/>
    </source>
</evidence>
<accession>B9SDT4</accession>
<dbReference type="AlphaFoldDB" id="B9SDT4"/>
<sequence length="132" mass="15470">MFFLVGPTQPVIVVFRRARIAFPAKGYSWFDLARSNHYRPYQHCFGPHDLERPLWQLFFTGFQHKGKSKSNPRNPPSPRQRTDPFSVYAGIGLMSIPTITVPMNSHSLLTVIRFQKMLQKDKLRWHRESTLN</sequence>
<name>B9SDT4_RICCO</name>
<dbReference type="EMBL" id="EQ973931">
    <property type="protein sequence ID" value="EEF38216.1"/>
    <property type="molecule type" value="Genomic_DNA"/>
</dbReference>
<dbReference type="Proteomes" id="UP000008311">
    <property type="component" value="Unassembled WGS sequence"/>
</dbReference>
<protein>
    <submittedName>
        <fullName evidence="1">Uncharacterized protein</fullName>
    </submittedName>
</protein>
<evidence type="ECO:0000313" key="1">
    <source>
        <dbReference type="EMBL" id="EEF38216.1"/>
    </source>
</evidence>
<dbReference type="InParanoid" id="B9SDT4"/>
<reference evidence="2" key="1">
    <citation type="journal article" date="2010" name="Nat. Biotechnol.">
        <title>Draft genome sequence of the oilseed species Ricinus communis.</title>
        <authorList>
            <person name="Chan A.P."/>
            <person name="Crabtree J."/>
            <person name="Zhao Q."/>
            <person name="Lorenzi H."/>
            <person name="Orvis J."/>
            <person name="Puiu D."/>
            <person name="Melake-Berhan A."/>
            <person name="Jones K.M."/>
            <person name="Redman J."/>
            <person name="Chen G."/>
            <person name="Cahoon E.B."/>
            <person name="Gedil M."/>
            <person name="Stanke M."/>
            <person name="Haas B.J."/>
            <person name="Wortman J.R."/>
            <person name="Fraser-Liggett C.M."/>
            <person name="Ravel J."/>
            <person name="Rabinowicz P.D."/>
        </authorList>
    </citation>
    <scope>NUCLEOTIDE SEQUENCE [LARGE SCALE GENOMIC DNA]</scope>
    <source>
        <strain evidence="2">cv. Hale</strain>
    </source>
</reference>
<gene>
    <name evidence="1" type="ORF">RCOM_1711480</name>
</gene>
<keyword evidence="2" id="KW-1185">Reference proteome</keyword>